<name>A0A0C9WIG3_9AGAR</name>
<dbReference type="Proteomes" id="UP000054477">
    <property type="component" value="Unassembled WGS sequence"/>
</dbReference>
<dbReference type="OrthoDB" id="3269050at2759"/>
<keyword evidence="2" id="KW-1185">Reference proteome</keyword>
<evidence type="ECO:0000313" key="2">
    <source>
        <dbReference type="Proteomes" id="UP000054477"/>
    </source>
</evidence>
<evidence type="ECO:0000313" key="1">
    <source>
        <dbReference type="EMBL" id="KIJ92894.1"/>
    </source>
</evidence>
<dbReference type="EMBL" id="KN838877">
    <property type="protein sequence ID" value="KIJ92894.1"/>
    <property type="molecule type" value="Genomic_DNA"/>
</dbReference>
<dbReference type="AlphaFoldDB" id="A0A0C9WIG3"/>
<protein>
    <submittedName>
        <fullName evidence="1">Unplaced genomic scaffold K443scaffold_342, whole genome shotgun sequence</fullName>
    </submittedName>
</protein>
<organism evidence="1 2">
    <name type="scientific">Laccaria amethystina LaAM-08-1</name>
    <dbReference type="NCBI Taxonomy" id="1095629"/>
    <lineage>
        <taxon>Eukaryota</taxon>
        <taxon>Fungi</taxon>
        <taxon>Dikarya</taxon>
        <taxon>Basidiomycota</taxon>
        <taxon>Agaricomycotina</taxon>
        <taxon>Agaricomycetes</taxon>
        <taxon>Agaricomycetidae</taxon>
        <taxon>Agaricales</taxon>
        <taxon>Agaricineae</taxon>
        <taxon>Hydnangiaceae</taxon>
        <taxon>Laccaria</taxon>
    </lineage>
</organism>
<gene>
    <name evidence="1" type="ORF">K443DRAFT_418828</name>
</gene>
<sequence length="87" mass="9471">MHGMTEGVVSIMSSPTGPQAYEANSHMTLCLTDGTSLSLQVNKPFLPFTRPQVYLVCPGPSEPHNLPFQVILKIFDPQTLDVCVSLP</sequence>
<dbReference type="HOGENOM" id="CLU_2483706_0_0_1"/>
<reference evidence="2" key="2">
    <citation type="submission" date="2015-01" db="EMBL/GenBank/DDBJ databases">
        <title>Evolutionary Origins and Diversification of the Mycorrhizal Mutualists.</title>
        <authorList>
            <consortium name="DOE Joint Genome Institute"/>
            <consortium name="Mycorrhizal Genomics Consortium"/>
            <person name="Kohler A."/>
            <person name="Kuo A."/>
            <person name="Nagy L.G."/>
            <person name="Floudas D."/>
            <person name="Copeland A."/>
            <person name="Barry K.W."/>
            <person name="Cichocki N."/>
            <person name="Veneault-Fourrey C."/>
            <person name="LaButti K."/>
            <person name="Lindquist E.A."/>
            <person name="Lipzen A."/>
            <person name="Lundell T."/>
            <person name="Morin E."/>
            <person name="Murat C."/>
            <person name="Riley R."/>
            <person name="Ohm R."/>
            <person name="Sun H."/>
            <person name="Tunlid A."/>
            <person name="Henrissat B."/>
            <person name="Grigoriev I.V."/>
            <person name="Hibbett D.S."/>
            <person name="Martin F."/>
        </authorList>
    </citation>
    <scope>NUCLEOTIDE SEQUENCE [LARGE SCALE GENOMIC DNA]</scope>
    <source>
        <strain evidence="2">LaAM-08-1</strain>
    </source>
</reference>
<reference evidence="1 2" key="1">
    <citation type="submission" date="2014-04" db="EMBL/GenBank/DDBJ databases">
        <authorList>
            <consortium name="DOE Joint Genome Institute"/>
            <person name="Kuo A."/>
            <person name="Kohler A."/>
            <person name="Nagy L.G."/>
            <person name="Floudas D."/>
            <person name="Copeland A."/>
            <person name="Barry K.W."/>
            <person name="Cichocki N."/>
            <person name="Veneault-Fourrey C."/>
            <person name="LaButti K."/>
            <person name="Lindquist E.A."/>
            <person name="Lipzen A."/>
            <person name="Lundell T."/>
            <person name="Morin E."/>
            <person name="Murat C."/>
            <person name="Sun H."/>
            <person name="Tunlid A."/>
            <person name="Henrissat B."/>
            <person name="Grigoriev I.V."/>
            <person name="Hibbett D.S."/>
            <person name="Martin F."/>
            <person name="Nordberg H.P."/>
            <person name="Cantor M.N."/>
            <person name="Hua S.X."/>
        </authorList>
    </citation>
    <scope>NUCLEOTIDE SEQUENCE [LARGE SCALE GENOMIC DNA]</scope>
    <source>
        <strain evidence="1 2">LaAM-08-1</strain>
    </source>
</reference>
<proteinExistence type="predicted"/>
<accession>A0A0C9WIG3</accession>